<feature type="compositionally biased region" description="Polar residues" evidence="1">
    <location>
        <begin position="88"/>
        <end position="114"/>
    </location>
</feature>
<dbReference type="AlphaFoldDB" id="A0A517SS60"/>
<dbReference type="EMBL" id="CP036272">
    <property type="protein sequence ID" value="QDT58952.1"/>
    <property type="molecule type" value="Genomic_DNA"/>
</dbReference>
<protein>
    <submittedName>
        <fullName evidence="2">Uncharacterized protein</fullName>
    </submittedName>
</protein>
<name>A0A517SS60_9BACT</name>
<keyword evidence="3" id="KW-1185">Reference proteome</keyword>
<organism evidence="2 3">
    <name type="scientific">Stieleria bergensis</name>
    <dbReference type="NCBI Taxonomy" id="2528025"/>
    <lineage>
        <taxon>Bacteria</taxon>
        <taxon>Pseudomonadati</taxon>
        <taxon>Planctomycetota</taxon>
        <taxon>Planctomycetia</taxon>
        <taxon>Pirellulales</taxon>
        <taxon>Pirellulaceae</taxon>
        <taxon>Stieleria</taxon>
    </lineage>
</organism>
<dbReference type="Proteomes" id="UP000315003">
    <property type="component" value="Chromosome"/>
</dbReference>
<sequence>MNTASYTTEAVNKICSELHAIMEKYSDLVWYERAIRIPQTAPSESRLAEIETSYPAIELELINDHDQWTAGFNCGMLAASRHLQDILQNHPSSNAGSASEAGTDQVSDPDSSAPNAGFPNFDI</sequence>
<gene>
    <name evidence="2" type="ORF">SV7mr_14540</name>
</gene>
<evidence type="ECO:0000313" key="3">
    <source>
        <dbReference type="Proteomes" id="UP000315003"/>
    </source>
</evidence>
<accession>A0A517SS60</accession>
<evidence type="ECO:0000256" key="1">
    <source>
        <dbReference type="SAM" id="MobiDB-lite"/>
    </source>
</evidence>
<dbReference type="RefSeq" id="WP_145270485.1">
    <property type="nucleotide sequence ID" value="NZ_CP036272.1"/>
</dbReference>
<evidence type="ECO:0000313" key="2">
    <source>
        <dbReference type="EMBL" id="QDT58952.1"/>
    </source>
</evidence>
<feature type="region of interest" description="Disordered" evidence="1">
    <location>
        <begin position="88"/>
        <end position="123"/>
    </location>
</feature>
<proteinExistence type="predicted"/>
<reference evidence="2 3" key="1">
    <citation type="submission" date="2019-02" db="EMBL/GenBank/DDBJ databases">
        <title>Deep-cultivation of Planctomycetes and their phenomic and genomic characterization uncovers novel biology.</title>
        <authorList>
            <person name="Wiegand S."/>
            <person name="Jogler M."/>
            <person name="Boedeker C."/>
            <person name="Pinto D."/>
            <person name="Vollmers J."/>
            <person name="Rivas-Marin E."/>
            <person name="Kohn T."/>
            <person name="Peeters S.H."/>
            <person name="Heuer A."/>
            <person name="Rast P."/>
            <person name="Oberbeckmann S."/>
            <person name="Bunk B."/>
            <person name="Jeske O."/>
            <person name="Meyerdierks A."/>
            <person name="Storesund J.E."/>
            <person name="Kallscheuer N."/>
            <person name="Luecker S."/>
            <person name="Lage O.M."/>
            <person name="Pohl T."/>
            <person name="Merkel B.J."/>
            <person name="Hornburger P."/>
            <person name="Mueller R.-W."/>
            <person name="Bruemmer F."/>
            <person name="Labrenz M."/>
            <person name="Spormann A.M."/>
            <person name="Op den Camp H."/>
            <person name="Overmann J."/>
            <person name="Amann R."/>
            <person name="Jetten M.S.M."/>
            <person name="Mascher T."/>
            <person name="Medema M.H."/>
            <person name="Devos D.P."/>
            <person name="Kaster A.-K."/>
            <person name="Ovreas L."/>
            <person name="Rohde M."/>
            <person name="Galperin M.Y."/>
            <person name="Jogler C."/>
        </authorList>
    </citation>
    <scope>NUCLEOTIDE SEQUENCE [LARGE SCALE GENOMIC DNA]</scope>
    <source>
        <strain evidence="2 3">SV_7m_r</strain>
    </source>
</reference>